<dbReference type="Gene3D" id="3.40.50.11780">
    <property type="match status" value="1"/>
</dbReference>
<dbReference type="EMBL" id="BNJG01000003">
    <property type="protein sequence ID" value="GHO58433.1"/>
    <property type="molecule type" value="Genomic_DNA"/>
</dbReference>
<sequence length="273" mass="29177">MAPDIYIEEVSGGTRPIQAVGTSTAGFVGEAPDPTRRLNEAVAINNWSQFMRFFVSEGSKSTPLSHAVYGFFQNGGSRCFVVNVGKGGSIAGGGRARVGLDVLEQIDEVAIVAAPGYTDATSYDLVLSHCERLKDRVAILDASENIEDITLLTQVATAKAQPTSGTGHAGATGETKKGNAAEVDDGTTAELGDRGGLGHGSQMAVMERFISPGSQCATHSRPTTSLMCRPLVILPEFGRARMRREVYIKHQRMKRYGVRSILPICSHAMNRGY</sequence>
<evidence type="ECO:0000313" key="3">
    <source>
        <dbReference type="Proteomes" id="UP000654345"/>
    </source>
</evidence>
<evidence type="ECO:0000313" key="2">
    <source>
        <dbReference type="EMBL" id="GHO58433.1"/>
    </source>
</evidence>
<dbReference type="PANTHER" id="PTHR35861:SF1">
    <property type="entry name" value="PHAGE TAIL SHEATH PROTEIN"/>
    <property type="match status" value="1"/>
</dbReference>
<dbReference type="Proteomes" id="UP000654345">
    <property type="component" value="Unassembled WGS sequence"/>
</dbReference>
<organism evidence="2 3">
    <name type="scientific">Ktedonobacter robiniae</name>
    <dbReference type="NCBI Taxonomy" id="2778365"/>
    <lineage>
        <taxon>Bacteria</taxon>
        <taxon>Bacillati</taxon>
        <taxon>Chloroflexota</taxon>
        <taxon>Ktedonobacteria</taxon>
        <taxon>Ktedonobacterales</taxon>
        <taxon>Ktedonobacteraceae</taxon>
        <taxon>Ktedonobacter</taxon>
    </lineage>
</organism>
<feature type="region of interest" description="Disordered" evidence="1">
    <location>
        <begin position="161"/>
        <end position="180"/>
    </location>
</feature>
<protein>
    <recommendedName>
        <fullName evidence="4">Tail sheath protein subtilisin-like domain-containing protein</fullName>
    </recommendedName>
</protein>
<dbReference type="PANTHER" id="PTHR35861">
    <property type="match status" value="1"/>
</dbReference>
<evidence type="ECO:0008006" key="4">
    <source>
        <dbReference type="Google" id="ProtNLM"/>
    </source>
</evidence>
<comment type="caution">
    <text evidence="2">The sequence shown here is derived from an EMBL/GenBank/DDBJ whole genome shotgun (WGS) entry which is preliminary data.</text>
</comment>
<dbReference type="InterPro" id="IPR052042">
    <property type="entry name" value="Tail_sheath_structural"/>
</dbReference>
<evidence type="ECO:0000256" key="1">
    <source>
        <dbReference type="SAM" id="MobiDB-lite"/>
    </source>
</evidence>
<proteinExistence type="predicted"/>
<reference evidence="2 3" key="1">
    <citation type="journal article" date="2021" name="Int. J. Syst. Evol. Microbiol.">
        <title>Reticulibacter mediterranei gen. nov., sp. nov., within the new family Reticulibacteraceae fam. nov., and Ktedonospora formicarum gen. nov., sp. nov., Ktedonobacter robiniae sp. nov., Dictyobacter formicarum sp. nov. and Dictyobacter arantiisoli sp. nov., belonging to the class Ktedonobacteria.</title>
        <authorList>
            <person name="Yabe S."/>
            <person name="Zheng Y."/>
            <person name="Wang C.M."/>
            <person name="Sakai Y."/>
            <person name="Abe K."/>
            <person name="Yokota A."/>
            <person name="Donadio S."/>
            <person name="Cavaletti L."/>
            <person name="Monciardini P."/>
        </authorList>
    </citation>
    <scope>NUCLEOTIDE SEQUENCE [LARGE SCALE GENOMIC DNA]</scope>
    <source>
        <strain evidence="2 3">SOSP1-30</strain>
    </source>
</reference>
<keyword evidence="3" id="KW-1185">Reference proteome</keyword>
<name>A0ABQ3V0G9_9CHLR</name>
<gene>
    <name evidence="2" type="ORF">KSB_69080</name>
</gene>
<accession>A0ABQ3V0G9</accession>